<sequence length="108" mass="11778">MIPALKALFLVMIPAAMAHGPNLTEIGSRTEFRQCTTDPRPIFEKTCIPVSSTGATNFSIPVGCREYGNSDCNGNYTAVGYRPGCYENTRFLEPFDHASEGGLYCFAT</sequence>
<feature type="signal peptide" evidence="1">
    <location>
        <begin position="1"/>
        <end position="18"/>
    </location>
</feature>
<evidence type="ECO:0000313" key="3">
    <source>
        <dbReference type="Proteomes" id="UP000247810"/>
    </source>
</evidence>
<feature type="chain" id="PRO_5016331630" evidence="1">
    <location>
        <begin position="19"/>
        <end position="108"/>
    </location>
</feature>
<gene>
    <name evidence="2" type="ORF">BO71DRAFT_465284</name>
</gene>
<protein>
    <submittedName>
        <fullName evidence="2">Uncharacterized protein</fullName>
    </submittedName>
</protein>
<dbReference type="Proteomes" id="UP000247810">
    <property type="component" value="Unassembled WGS sequence"/>
</dbReference>
<evidence type="ECO:0000256" key="1">
    <source>
        <dbReference type="SAM" id="SignalP"/>
    </source>
</evidence>
<keyword evidence="1" id="KW-0732">Signal</keyword>
<name>A0A319EE93_9EURO</name>
<organism evidence="2 3">
    <name type="scientific">Aspergillus ellipticus CBS 707.79</name>
    <dbReference type="NCBI Taxonomy" id="1448320"/>
    <lineage>
        <taxon>Eukaryota</taxon>
        <taxon>Fungi</taxon>
        <taxon>Dikarya</taxon>
        <taxon>Ascomycota</taxon>
        <taxon>Pezizomycotina</taxon>
        <taxon>Eurotiomycetes</taxon>
        <taxon>Eurotiomycetidae</taxon>
        <taxon>Eurotiales</taxon>
        <taxon>Aspergillaceae</taxon>
        <taxon>Aspergillus</taxon>
        <taxon>Aspergillus subgen. Circumdati</taxon>
    </lineage>
</organism>
<keyword evidence="3" id="KW-1185">Reference proteome</keyword>
<evidence type="ECO:0000313" key="2">
    <source>
        <dbReference type="EMBL" id="PYH89372.1"/>
    </source>
</evidence>
<dbReference type="OrthoDB" id="4419146at2759"/>
<dbReference type="AlphaFoldDB" id="A0A319EE93"/>
<dbReference type="VEuPathDB" id="FungiDB:BO71DRAFT_465284"/>
<dbReference type="EMBL" id="KZ826033">
    <property type="protein sequence ID" value="PYH89372.1"/>
    <property type="molecule type" value="Genomic_DNA"/>
</dbReference>
<proteinExistence type="predicted"/>
<accession>A0A319EE93</accession>
<reference evidence="2 3" key="1">
    <citation type="submission" date="2018-02" db="EMBL/GenBank/DDBJ databases">
        <title>The genomes of Aspergillus section Nigri reveals drivers in fungal speciation.</title>
        <authorList>
            <consortium name="DOE Joint Genome Institute"/>
            <person name="Vesth T.C."/>
            <person name="Nybo J."/>
            <person name="Theobald S."/>
            <person name="Brandl J."/>
            <person name="Frisvad J.C."/>
            <person name="Nielsen K.F."/>
            <person name="Lyhne E.K."/>
            <person name="Kogle M.E."/>
            <person name="Kuo A."/>
            <person name="Riley R."/>
            <person name="Clum A."/>
            <person name="Nolan M."/>
            <person name="Lipzen A."/>
            <person name="Salamov A."/>
            <person name="Henrissat B."/>
            <person name="Wiebenga A."/>
            <person name="De vries R.P."/>
            <person name="Grigoriev I.V."/>
            <person name="Mortensen U.H."/>
            <person name="Andersen M.R."/>
            <person name="Baker S.E."/>
        </authorList>
    </citation>
    <scope>NUCLEOTIDE SEQUENCE [LARGE SCALE GENOMIC DNA]</scope>
    <source>
        <strain evidence="2 3">CBS 707.79</strain>
    </source>
</reference>